<geneLocation type="plasmid" evidence="5 6">
    <name>unnamed</name>
</geneLocation>
<dbReference type="RefSeq" id="WP_153272691.1">
    <property type="nucleotide sequence ID" value="NZ_CP043499.1"/>
</dbReference>
<dbReference type="OrthoDB" id="8404835at2"/>
<dbReference type="InterPro" id="IPR001525">
    <property type="entry name" value="C5_MeTfrase"/>
</dbReference>
<organism evidence="5 6">
    <name type="scientific">Rhizobium grahamii</name>
    <dbReference type="NCBI Taxonomy" id="1120045"/>
    <lineage>
        <taxon>Bacteria</taxon>
        <taxon>Pseudomonadati</taxon>
        <taxon>Pseudomonadota</taxon>
        <taxon>Alphaproteobacteria</taxon>
        <taxon>Hyphomicrobiales</taxon>
        <taxon>Rhizobiaceae</taxon>
        <taxon>Rhizobium/Agrobacterium group</taxon>
        <taxon>Rhizobium</taxon>
    </lineage>
</organism>
<evidence type="ECO:0000313" key="5">
    <source>
        <dbReference type="EMBL" id="QFY62703.1"/>
    </source>
</evidence>
<dbReference type="Gene3D" id="3.40.50.150">
    <property type="entry name" value="Vaccinia Virus protein VP39"/>
    <property type="match status" value="1"/>
</dbReference>
<proteinExistence type="predicted"/>
<keyword evidence="5" id="KW-0614">Plasmid</keyword>
<dbReference type="PRINTS" id="PR00105">
    <property type="entry name" value="C5METTRFRASE"/>
</dbReference>
<keyword evidence="1" id="KW-0489">Methyltransferase</keyword>
<evidence type="ECO:0000256" key="1">
    <source>
        <dbReference type="ARBA" id="ARBA00022603"/>
    </source>
</evidence>
<dbReference type="Pfam" id="PF00145">
    <property type="entry name" value="DNA_methylase"/>
    <property type="match status" value="1"/>
</dbReference>
<evidence type="ECO:0000313" key="6">
    <source>
        <dbReference type="Proteomes" id="UP000326881"/>
    </source>
</evidence>
<protein>
    <submittedName>
        <fullName evidence="5">Uncharacterized protein</fullName>
    </submittedName>
</protein>
<accession>A0A5Q0CB92</accession>
<sequence length="698" mass="77842">MSTAVDSMQPENKSNRLVVRDESADALSVARKKLLAFRRSQARAFFDAAATVAELEKELGGLTSQVNLFRWLQRDVGFSAAEARSCIDFNHQFAGAAAEEVGDALVEGCVSQEAIRAFVKCDWQSKSETLIRLRRGDRVHAVAVERIRRENLTRALPHETIVQRERRAYFGQAARKLGMKTKASLEREANDILELLKQRDALAKDSGTDSIEAAKQCDVTSAIQKKARKTLTSLKTLFGKSTPPRPSVRGFFEGGAAEAALAGSWHELERLRDGKLDELSLVPGSGVAYLAGKISSAVVHLGVRSPVPVVPENMKFVDIDAGVGGMALGLRAAGFLPAAVFTAGGRQKIDLKKNMPLWDIEDRFTVDVKGVYSRLATQDIDVLTSGRPWHSYTNRREYLNNALDAVSTINPKVFVFEGRPEDSKDQPLAASFEELGYDVNWHSIDLGQFGIAQSKPRELIVGTRWGLDVDIKMPIIEPPLPSGLGRSLARLMSEHARNSSEDPVDRKKFRKAVGKWLGKRWNAPIPEFPLPKHNVKKSGWAALGIDISGFKQRPPTPEEFKKPFKLSVSMLKVLQGFPDVWEAEREHSFRSHPVAVSFPPSAARMVGMAIHAAMKEVDFDYRRACEHRLVHEVTARDITGLPIRLLETIPVSEFVGDRSRVFRISAEEVEKRRQQDLDHWPELKEVDDPEYRQSFTLV</sequence>
<reference evidence="5 6" key="1">
    <citation type="submission" date="2019-08" db="EMBL/GenBank/DDBJ databases">
        <title>Prosopis cineraria nodule microbiome.</title>
        <authorList>
            <person name="Ali R."/>
            <person name="Chaluvadi S.R."/>
            <person name="Wang X."/>
        </authorList>
    </citation>
    <scope>NUCLEOTIDE SEQUENCE [LARGE SCALE GENOMIC DNA]</scope>
    <source>
        <strain evidence="5 6">BG7</strain>
        <plasmid evidence="5 6">unnamed</plasmid>
    </source>
</reference>
<dbReference type="Proteomes" id="UP000326881">
    <property type="component" value="Plasmid unnamed"/>
</dbReference>
<dbReference type="SUPFAM" id="SSF53335">
    <property type="entry name" value="S-adenosyl-L-methionine-dependent methyltransferases"/>
    <property type="match status" value="1"/>
</dbReference>
<dbReference type="GO" id="GO:0009307">
    <property type="term" value="P:DNA restriction-modification system"/>
    <property type="evidence" value="ECO:0007669"/>
    <property type="project" value="UniProtKB-KW"/>
</dbReference>
<keyword evidence="2" id="KW-0808">Transferase</keyword>
<evidence type="ECO:0000256" key="4">
    <source>
        <dbReference type="ARBA" id="ARBA00047422"/>
    </source>
</evidence>
<dbReference type="KEGG" id="rgr:FZ934_20195"/>
<dbReference type="EMBL" id="CP043499">
    <property type="protein sequence ID" value="QFY62703.1"/>
    <property type="molecule type" value="Genomic_DNA"/>
</dbReference>
<name>A0A5Q0CB92_9HYPH</name>
<dbReference type="AlphaFoldDB" id="A0A5Q0CB92"/>
<keyword evidence="3" id="KW-0680">Restriction system</keyword>
<dbReference type="Gene3D" id="3.90.120.10">
    <property type="entry name" value="DNA Methylase, subunit A, domain 2"/>
    <property type="match status" value="1"/>
</dbReference>
<keyword evidence="6" id="KW-1185">Reference proteome</keyword>
<dbReference type="GO" id="GO:0003886">
    <property type="term" value="F:DNA (cytosine-5-)-methyltransferase activity"/>
    <property type="evidence" value="ECO:0007669"/>
    <property type="project" value="UniProtKB-EC"/>
</dbReference>
<dbReference type="InterPro" id="IPR029063">
    <property type="entry name" value="SAM-dependent_MTases_sf"/>
</dbReference>
<evidence type="ECO:0000256" key="3">
    <source>
        <dbReference type="ARBA" id="ARBA00022747"/>
    </source>
</evidence>
<evidence type="ECO:0000256" key="2">
    <source>
        <dbReference type="ARBA" id="ARBA00022679"/>
    </source>
</evidence>
<comment type="catalytic activity">
    <reaction evidence="4">
        <text>a 2'-deoxycytidine in DNA + S-adenosyl-L-methionine = a 5-methyl-2'-deoxycytidine in DNA + S-adenosyl-L-homocysteine + H(+)</text>
        <dbReference type="Rhea" id="RHEA:13681"/>
        <dbReference type="Rhea" id="RHEA-COMP:11369"/>
        <dbReference type="Rhea" id="RHEA-COMP:11370"/>
        <dbReference type="ChEBI" id="CHEBI:15378"/>
        <dbReference type="ChEBI" id="CHEBI:57856"/>
        <dbReference type="ChEBI" id="CHEBI:59789"/>
        <dbReference type="ChEBI" id="CHEBI:85452"/>
        <dbReference type="ChEBI" id="CHEBI:85454"/>
        <dbReference type="EC" id="2.1.1.37"/>
    </reaction>
</comment>
<gene>
    <name evidence="5" type="ORF">FZ934_20195</name>
</gene>
<dbReference type="GO" id="GO:0032259">
    <property type="term" value="P:methylation"/>
    <property type="evidence" value="ECO:0007669"/>
    <property type="project" value="UniProtKB-KW"/>
</dbReference>